<evidence type="ECO:0000256" key="6">
    <source>
        <dbReference type="ARBA" id="ARBA00022692"/>
    </source>
</evidence>
<comment type="similarity">
    <text evidence="9">Belongs to the GSP H family.</text>
</comment>
<evidence type="ECO:0000256" key="11">
    <source>
        <dbReference type="SAM" id="Phobius"/>
    </source>
</evidence>
<evidence type="ECO:0000313" key="14">
    <source>
        <dbReference type="Proteomes" id="UP001259982"/>
    </source>
</evidence>
<evidence type="ECO:0000256" key="3">
    <source>
        <dbReference type="ARBA" id="ARBA00022475"/>
    </source>
</evidence>
<keyword evidence="7 11" id="KW-1133">Transmembrane helix</keyword>
<keyword evidence="8 11" id="KW-0472">Membrane</keyword>
<protein>
    <recommendedName>
        <fullName evidence="2">Type II secretion system protein H</fullName>
    </recommendedName>
    <alternativeName>
        <fullName evidence="10">General secretion pathway protein H</fullName>
    </alternativeName>
</protein>
<sequence length="182" mass="19149">MGTSVACRRAGFTLIELLVGLAVAAVLLVVAVPAYRAMIERNLVASQANSLLADLHFARSEAVTRGRDVTVCKSGDGQSCTADGGWQQGWIIFVDPTNSGVRKAADEPLLRVNNQAHQGLAISGTGTLDERVTFDPNGFAEGTVGTLSVARPDNADERTDITVLFSGNMRTEKCGPASPCKS</sequence>
<dbReference type="PROSITE" id="PS00409">
    <property type="entry name" value="PROKAR_NTER_METHYL"/>
    <property type="match status" value="1"/>
</dbReference>
<dbReference type="NCBIfam" id="TIGR02532">
    <property type="entry name" value="IV_pilin_GFxxxE"/>
    <property type="match status" value="1"/>
</dbReference>
<gene>
    <name evidence="13" type="ORF">RM531_02385</name>
</gene>
<dbReference type="Pfam" id="PF12019">
    <property type="entry name" value="GspH"/>
    <property type="match status" value="1"/>
</dbReference>
<evidence type="ECO:0000256" key="1">
    <source>
        <dbReference type="ARBA" id="ARBA00004377"/>
    </source>
</evidence>
<evidence type="ECO:0000259" key="12">
    <source>
        <dbReference type="Pfam" id="PF12019"/>
    </source>
</evidence>
<evidence type="ECO:0000256" key="9">
    <source>
        <dbReference type="ARBA" id="ARBA00025772"/>
    </source>
</evidence>
<keyword evidence="6 11" id="KW-0812">Transmembrane</keyword>
<accession>A0ABU3B559</accession>
<organism evidence="13 14">
    <name type="scientific">Spectribacter acetivorans</name>
    <dbReference type="NCBI Taxonomy" id="3075603"/>
    <lineage>
        <taxon>Bacteria</taxon>
        <taxon>Pseudomonadati</taxon>
        <taxon>Pseudomonadota</taxon>
        <taxon>Gammaproteobacteria</taxon>
        <taxon>Salinisphaerales</taxon>
        <taxon>Salinisphaeraceae</taxon>
        <taxon>Spectribacter</taxon>
    </lineage>
</organism>
<keyword evidence="3" id="KW-1003">Cell membrane</keyword>
<dbReference type="Proteomes" id="UP001259982">
    <property type="component" value="Unassembled WGS sequence"/>
</dbReference>
<evidence type="ECO:0000256" key="4">
    <source>
        <dbReference type="ARBA" id="ARBA00022481"/>
    </source>
</evidence>
<keyword evidence="14" id="KW-1185">Reference proteome</keyword>
<reference evidence="13 14" key="1">
    <citation type="submission" date="2023-09" db="EMBL/GenBank/DDBJ databases">
        <authorList>
            <person name="Rey-Velasco X."/>
        </authorList>
    </citation>
    <scope>NUCLEOTIDE SEQUENCE [LARGE SCALE GENOMIC DNA]</scope>
    <source>
        <strain evidence="13 14">P385</strain>
    </source>
</reference>
<dbReference type="Gene3D" id="3.55.40.10">
    <property type="entry name" value="minor pseudopilin epsh domain"/>
    <property type="match status" value="1"/>
</dbReference>
<proteinExistence type="inferred from homology"/>
<evidence type="ECO:0000256" key="5">
    <source>
        <dbReference type="ARBA" id="ARBA00022519"/>
    </source>
</evidence>
<name>A0ABU3B559_9GAMM</name>
<evidence type="ECO:0000256" key="2">
    <source>
        <dbReference type="ARBA" id="ARBA00021549"/>
    </source>
</evidence>
<dbReference type="RefSeq" id="WP_311657009.1">
    <property type="nucleotide sequence ID" value="NZ_JAVRHY010000002.1"/>
</dbReference>
<dbReference type="Pfam" id="PF07963">
    <property type="entry name" value="N_methyl"/>
    <property type="match status" value="1"/>
</dbReference>
<feature type="domain" description="General secretion pathway GspH" evidence="12">
    <location>
        <begin position="47"/>
        <end position="167"/>
    </location>
</feature>
<dbReference type="EMBL" id="JAVRHY010000002">
    <property type="protein sequence ID" value="MDT0617313.1"/>
    <property type="molecule type" value="Genomic_DNA"/>
</dbReference>
<dbReference type="SUPFAM" id="SSF54523">
    <property type="entry name" value="Pili subunits"/>
    <property type="match status" value="1"/>
</dbReference>
<keyword evidence="5" id="KW-0997">Cell inner membrane</keyword>
<evidence type="ECO:0000256" key="10">
    <source>
        <dbReference type="ARBA" id="ARBA00030775"/>
    </source>
</evidence>
<dbReference type="InterPro" id="IPR045584">
    <property type="entry name" value="Pilin-like"/>
</dbReference>
<evidence type="ECO:0000313" key="13">
    <source>
        <dbReference type="EMBL" id="MDT0617313.1"/>
    </source>
</evidence>
<dbReference type="InterPro" id="IPR012902">
    <property type="entry name" value="N_methyl_site"/>
</dbReference>
<dbReference type="InterPro" id="IPR022346">
    <property type="entry name" value="T2SS_GspH"/>
</dbReference>
<evidence type="ECO:0000256" key="7">
    <source>
        <dbReference type="ARBA" id="ARBA00022989"/>
    </source>
</evidence>
<comment type="caution">
    <text evidence="13">The sequence shown here is derived from an EMBL/GenBank/DDBJ whole genome shotgun (WGS) entry which is preliminary data.</text>
</comment>
<feature type="transmembrane region" description="Helical" evidence="11">
    <location>
        <begin position="12"/>
        <end position="35"/>
    </location>
</feature>
<comment type="subcellular location">
    <subcellularLocation>
        <location evidence="1">Cell inner membrane</location>
        <topology evidence="1">Single-pass membrane protein</topology>
    </subcellularLocation>
</comment>
<evidence type="ECO:0000256" key="8">
    <source>
        <dbReference type="ARBA" id="ARBA00023136"/>
    </source>
</evidence>
<keyword evidence="4" id="KW-0488">Methylation</keyword>